<proteinExistence type="predicted"/>
<name>A0A8T1DMP5_9STRA</name>
<comment type="caution">
    <text evidence="2">The sequence shown here is derived from an EMBL/GenBank/DDBJ whole genome shotgun (WGS) entry which is preliminary data.</text>
</comment>
<evidence type="ECO:0000313" key="2">
    <source>
        <dbReference type="EMBL" id="KAG2941650.1"/>
    </source>
</evidence>
<dbReference type="Proteomes" id="UP000736787">
    <property type="component" value="Unassembled WGS sequence"/>
</dbReference>
<accession>A0A8T1DMP5</accession>
<organism evidence="2 3">
    <name type="scientific">Phytophthora cactorum</name>
    <dbReference type="NCBI Taxonomy" id="29920"/>
    <lineage>
        <taxon>Eukaryota</taxon>
        <taxon>Sar</taxon>
        <taxon>Stramenopiles</taxon>
        <taxon>Oomycota</taxon>
        <taxon>Peronosporomycetes</taxon>
        <taxon>Peronosporales</taxon>
        <taxon>Peronosporaceae</taxon>
        <taxon>Phytophthora</taxon>
    </lineage>
</organism>
<evidence type="ECO:0000256" key="1">
    <source>
        <dbReference type="SAM" id="MobiDB-lite"/>
    </source>
</evidence>
<reference evidence="2" key="1">
    <citation type="submission" date="2018-10" db="EMBL/GenBank/DDBJ databases">
        <title>Effector identification in a new, highly contiguous assembly of the strawberry crown rot pathogen Phytophthora cactorum.</title>
        <authorList>
            <person name="Armitage A.D."/>
            <person name="Nellist C.F."/>
            <person name="Bates H."/>
            <person name="Vickerstaff R.J."/>
            <person name="Harrison R.J."/>
        </authorList>
    </citation>
    <scope>NUCLEOTIDE SEQUENCE</scope>
    <source>
        <strain evidence="2">4040</strain>
    </source>
</reference>
<sequence length="142" mass="15517">MVLSGYDKTNARKVDHFFGYVLRDQYDHDLNGGDDDDPDAAKCARTISQAHPVTRPTVGDAAQLKNSNQAQDGAIRRSKSASSLQFERLKEVSFPCAIMALPHILSLIDTLLMSSEEAAIEAARTGQSKWLNGSYTNSKSVT</sequence>
<evidence type="ECO:0000313" key="3">
    <source>
        <dbReference type="Proteomes" id="UP000736787"/>
    </source>
</evidence>
<protein>
    <submittedName>
        <fullName evidence="2">Uncharacterized protein</fullName>
    </submittedName>
</protein>
<dbReference type="EMBL" id="RCMK01000242">
    <property type="protein sequence ID" value="KAG2941650.1"/>
    <property type="molecule type" value="Genomic_DNA"/>
</dbReference>
<dbReference type="AlphaFoldDB" id="A0A8T1DMP5"/>
<feature type="region of interest" description="Disordered" evidence="1">
    <location>
        <begin position="48"/>
        <end position="77"/>
    </location>
</feature>
<gene>
    <name evidence="2" type="ORF">PC117_g10140</name>
</gene>